<dbReference type="AlphaFoldDB" id="A0A1I5Y4R7"/>
<sequence>MAMTGQRHRSDRPWLVHVPFAVIMLLLAAAVVRALQYHWREGAVLVGVALFVAGVLRAVLPEERVGLLAIRGKAVDILTYGALCAAVLYIALTIVGGPFDASS</sequence>
<feature type="transmembrane region" description="Helical" evidence="1">
    <location>
        <begin position="80"/>
        <end position="99"/>
    </location>
</feature>
<organism evidence="2 3">
    <name type="scientific">Amycolatopsis rubida</name>
    <dbReference type="NCBI Taxonomy" id="112413"/>
    <lineage>
        <taxon>Bacteria</taxon>
        <taxon>Bacillati</taxon>
        <taxon>Actinomycetota</taxon>
        <taxon>Actinomycetes</taxon>
        <taxon>Pseudonocardiales</taxon>
        <taxon>Pseudonocardiaceae</taxon>
        <taxon>Amycolatopsis</taxon>
    </lineage>
</organism>
<gene>
    <name evidence="2" type="ORF">SAMN05421854_111215</name>
</gene>
<name>A0A1I5Y4R7_9PSEU</name>
<dbReference type="InterPro" id="IPR021385">
    <property type="entry name" value="DUF3017"/>
</dbReference>
<keyword evidence="1" id="KW-1133">Transmembrane helix</keyword>
<dbReference type="Pfam" id="PF11222">
    <property type="entry name" value="DUF3017"/>
    <property type="match status" value="1"/>
</dbReference>
<dbReference type="STRING" id="112413.SAMN05421854_111215"/>
<feature type="transmembrane region" description="Helical" evidence="1">
    <location>
        <begin position="42"/>
        <end position="60"/>
    </location>
</feature>
<evidence type="ECO:0008006" key="4">
    <source>
        <dbReference type="Google" id="ProtNLM"/>
    </source>
</evidence>
<keyword evidence="1" id="KW-0472">Membrane</keyword>
<dbReference type="RefSeq" id="WP_093575918.1">
    <property type="nucleotide sequence ID" value="NZ_FOWC01000011.1"/>
</dbReference>
<keyword evidence="1" id="KW-0812">Transmembrane</keyword>
<protein>
    <recommendedName>
        <fullName evidence="4">DUF3017 domain-containing protein</fullName>
    </recommendedName>
</protein>
<dbReference type="OrthoDB" id="5193401at2"/>
<dbReference type="Proteomes" id="UP000199137">
    <property type="component" value="Unassembled WGS sequence"/>
</dbReference>
<proteinExistence type="predicted"/>
<dbReference type="EMBL" id="FOWC01000011">
    <property type="protein sequence ID" value="SFQ39232.1"/>
    <property type="molecule type" value="Genomic_DNA"/>
</dbReference>
<accession>A0A1I5Y4R7</accession>
<reference evidence="2 3" key="1">
    <citation type="submission" date="2016-10" db="EMBL/GenBank/DDBJ databases">
        <authorList>
            <person name="de Groot N.N."/>
        </authorList>
    </citation>
    <scope>NUCLEOTIDE SEQUENCE [LARGE SCALE GENOMIC DNA]</scope>
    <source>
        <strain evidence="2 3">DSM 44637</strain>
    </source>
</reference>
<evidence type="ECO:0000256" key="1">
    <source>
        <dbReference type="SAM" id="Phobius"/>
    </source>
</evidence>
<evidence type="ECO:0000313" key="3">
    <source>
        <dbReference type="Proteomes" id="UP000199137"/>
    </source>
</evidence>
<evidence type="ECO:0000313" key="2">
    <source>
        <dbReference type="EMBL" id="SFQ39232.1"/>
    </source>
</evidence>
<feature type="transmembrane region" description="Helical" evidence="1">
    <location>
        <begin position="14"/>
        <end position="35"/>
    </location>
</feature>